<reference evidence="2" key="1">
    <citation type="submission" date="2018-08" db="EMBL/GenBank/DDBJ databases">
        <authorList>
            <person name="Liu Z.-W."/>
            <person name="Du Z.-J."/>
        </authorList>
    </citation>
    <scope>NUCLEOTIDE SEQUENCE [LARGE SCALE GENOMIC DNA]</scope>
    <source>
        <strain evidence="2">H4X</strain>
    </source>
</reference>
<sequence>MAFIEKSELPFLHLSYQQDMRVLFCRWRMPVELPQFSEGYMAALQFAAQQDAHFWLHDLRLRNRSTEEEQDWFTHVFVPAANEQLGGSNFIAYLMTPLQRESLVQITVPAAELVRHSLFLTVRYFTNEHDALEWLNDCRVRVVA</sequence>
<evidence type="ECO:0000313" key="1">
    <source>
        <dbReference type="EMBL" id="RDV14070.1"/>
    </source>
</evidence>
<dbReference type="EMBL" id="QRGR01000018">
    <property type="protein sequence ID" value="RDV14070.1"/>
    <property type="molecule type" value="Genomic_DNA"/>
</dbReference>
<dbReference type="AlphaFoldDB" id="A0A3D8L9I9"/>
<protein>
    <recommendedName>
        <fullName evidence="3">STAS/SEC14 domain-containing protein</fullName>
    </recommendedName>
</protein>
<evidence type="ECO:0000313" key="2">
    <source>
        <dbReference type="Proteomes" id="UP000256708"/>
    </source>
</evidence>
<keyword evidence="2" id="KW-1185">Reference proteome</keyword>
<name>A0A3D8L9I9_9BACT</name>
<dbReference type="RefSeq" id="WP_115566581.1">
    <property type="nucleotide sequence ID" value="NZ_QRGR01000018.1"/>
</dbReference>
<comment type="caution">
    <text evidence="1">The sequence shown here is derived from an EMBL/GenBank/DDBJ whole genome shotgun (WGS) entry which is preliminary data.</text>
</comment>
<organism evidence="1 2">
    <name type="scientific">Pontibacter diazotrophicus</name>
    <dbReference type="NCBI Taxonomy" id="1400979"/>
    <lineage>
        <taxon>Bacteria</taxon>
        <taxon>Pseudomonadati</taxon>
        <taxon>Bacteroidota</taxon>
        <taxon>Cytophagia</taxon>
        <taxon>Cytophagales</taxon>
        <taxon>Hymenobacteraceae</taxon>
        <taxon>Pontibacter</taxon>
    </lineage>
</organism>
<dbReference type="OrthoDB" id="884362at2"/>
<accession>A0A3D8L9I9</accession>
<evidence type="ECO:0008006" key="3">
    <source>
        <dbReference type="Google" id="ProtNLM"/>
    </source>
</evidence>
<gene>
    <name evidence="1" type="ORF">DXT99_16000</name>
</gene>
<proteinExistence type="predicted"/>
<dbReference type="Proteomes" id="UP000256708">
    <property type="component" value="Unassembled WGS sequence"/>
</dbReference>